<proteinExistence type="inferred from homology"/>
<dbReference type="OrthoDB" id="511529at2759"/>
<dbReference type="Proteomes" id="UP000199727">
    <property type="component" value="Unassembled WGS sequence"/>
</dbReference>
<comment type="similarity">
    <text evidence="2">Belongs to the TFIIB family.</text>
</comment>
<dbReference type="Gene3D" id="1.20.5.650">
    <property type="entry name" value="Single helix bin"/>
    <property type="match status" value="1"/>
</dbReference>
<comment type="subcellular location">
    <subcellularLocation>
        <location evidence="1">Nucleus</location>
    </subcellularLocation>
</comment>
<dbReference type="AlphaFoldDB" id="A0A854QH09"/>
<dbReference type="GO" id="GO:0017025">
    <property type="term" value="F:TBP-class protein binding"/>
    <property type="evidence" value="ECO:0007669"/>
    <property type="project" value="InterPro"/>
</dbReference>
<name>A0A854QH09_CRYNE</name>
<sequence>MSVQRCPQCGPDGQLETDLSAGNIVCQRCGQIVEEGILVSEVGFAESAGGRVHVQGTFVSNYATGVAGSRGGRGGQQNIENIKAQGASRIEALSRQMHLSSAITRGAIRFFSLAVDNKFNRGRKTDYIIASCLYLQCRLKKDAHMLIDFSEHKGINVFELGATYLKLRSTLNLLDPMPEVDPAIYNLRFAHRLNFGAQVNIVAADASRLVRRFRADWMTQGRRPAGVCGACLIIAGRMSNFLRTPDEVAQVVKVHPNTIKKRLLEFAQTDMAKKTVGEWRSLSESQLDEVSEIEKPPIVRQQERKRAQEERKRRFLDGEIDEEEEDEEDVDEESRLKKKAKLDKDKARPSEDDEQMTGALQAAAHDFEDANVVSGEDDEDDTLDPLAPSDYVQQLESARDDPTQAREERRRDRTDLLKGIKGFGQADTVEDVDMDELEQLASDAEKLEDEDEEDEVDEDGDAAPEPTQIKMVSQAEGSAKKNEIFDAWDDEAAVITFFEEKYFHGEKNLYQANMANRIKMWWGNRDPKEVHQEMEAVKRARWLREKNARQLITDLDDLDDDELEAVFVLDEDAKQARARMWLSSNGKWLEEEKEKQEKRAALQRARGNDPSKNKPKRKRTAPHKGPYKSSDQAVQSVIKSKQFSGRVNYDVLRGLGLTGSSTAGLVVMDDEKEEYEDEDEDEEEKGEDEGGYDNWNEY</sequence>
<dbReference type="InterPro" id="IPR013150">
    <property type="entry name" value="TFIIB_cyclin"/>
</dbReference>
<gene>
    <name evidence="14" type="ORF">C361_04551</name>
</gene>
<dbReference type="FunFam" id="1.10.472.10:FF:000002">
    <property type="entry name" value="Transcription factor IIIB 90 kDa subunit"/>
    <property type="match status" value="1"/>
</dbReference>
<keyword evidence="3" id="KW-0479">Metal-binding</keyword>
<dbReference type="InterPro" id="IPR036915">
    <property type="entry name" value="Cyclin-like_sf"/>
</dbReference>
<dbReference type="Pfam" id="PF00382">
    <property type="entry name" value="TFIIB"/>
    <property type="match status" value="2"/>
</dbReference>
<dbReference type="GO" id="GO:0000995">
    <property type="term" value="F:RNA polymerase III general transcription initiation factor activity"/>
    <property type="evidence" value="ECO:0007669"/>
    <property type="project" value="TreeGrafter"/>
</dbReference>
<feature type="compositionally biased region" description="Acidic residues" evidence="12">
    <location>
        <begin position="318"/>
        <end position="332"/>
    </location>
</feature>
<keyword evidence="7" id="KW-0010">Activator</keyword>
<feature type="compositionally biased region" description="Acidic residues" evidence="12">
    <location>
        <begin position="668"/>
        <end position="691"/>
    </location>
</feature>
<organism evidence="14 15">
    <name type="scientific">Cryptococcus neoformans Tu259-1</name>
    <dbReference type="NCBI Taxonomy" id="1230072"/>
    <lineage>
        <taxon>Eukaryota</taxon>
        <taxon>Fungi</taxon>
        <taxon>Dikarya</taxon>
        <taxon>Basidiomycota</taxon>
        <taxon>Agaricomycotina</taxon>
        <taxon>Tremellomycetes</taxon>
        <taxon>Tremellales</taxon>
        <taxon>Cryptococcaceae</taxon>
        <taxon>Cryptococcus</taxon>
        <taxon>Cryptococcus neoformans species complex</taxon>
    </lineage>
</organism>
<feature type="region of interest" description="Disordered" evidence="12">
    <location>
        <begin position="317"/>
        <end position="476"/>
    </location>
</feature>
<feature type="compositionally biased region" description="Basic and acidic residues" evidence="12">
    <location>
        <begin position="592"/>
        <end position="612"/>
    </location>
</feature>
<dbReference type="GO" id="GO:0001006">
    <property type="term" value="F:RNA polymerase III type 3 promoter sequence-specific DNA binding"/>
    <property type="evidence" value="ECO:0007669"/>
    <property type="project" value="TreeGrafter"/>
</dbReference>
<dbReference type="GO" id="GO:0000126">
    <property type="term" value="C:transcription factor TFIIIB complex"/>
    <property type="evidence" value="ECO:0007669"/>
    <property type="project" value="UniProtKB-ARBA"/>
</dbReference>
<dbReference type="GO" id="GO:0006384">
    <property type="term" value="P:transcription initiation at RNA polymerase III promoter"/>
    <property type="evidence" value="ECO:0007669"/>
    <property type="project" value="UniProtKB-ARBA"/>
</dbReference>
<dbReference type="FunFam" id="1.10.472.10:FF:000007">
    <property type="entry name" value="Transcription factor IIIB 90 kDa subunit"/>
    <property type="match status" value="1"/>
</dbReference>
<dbReference type="InterPro" id="IPR011665">
    <property type="entry name" value="BRF1_TBP-bd_dom"/>
</dbReference>
<keyword evidence="4 11" id="KW-0863">Zinc-finger</keyword>
<reference evidence="14 15" key="1">
    <citation type="submission" date="2017-06" db="EMBL/GenBank/DDBJ databases">
        <title>Global population genomics of the pathogenic fungus Cryptococcus neoformans var. grubii.</title>
        <authorList>
            <person name="Cuomo C."/>
            <person name="Litvintseva A."/>
            <person name="Chen Y."/>
            <person name="Young S."/>
            <person name="Zeng Q."/>
            <person name="Chapman S."/>
            <person name="Gujja S."/>
            <person name="Saif S."/>
            <person name="Birren B."/>
        </authorList>
    </citation>
    <scope>NUCLEOTIDE SEQUENCE [LARGE SCALE GENOMIC DNA]</scope>
    <source>
        <strain evidence="14 15">Tu259-1</strain>
    </source>
</reference>
<evidence type="ECO:0000256" key="12">
    <source>
        <dbReference type="SAM" id="MobiDB-lite"/>
    </source>
</evidence>
<evidence type="ECO:0000256" key="1">
    <source>
        <dbReference type="ARBA" id="ARBA00004123"/>
    </source>
</evidence>
<keyword evidence="8" id="KW-0804">Transcription</keyword>
<dbReference type="GO" id="GO:0070897">
    <property type="term" value="P:transcription preinitiation complex assembly"/>
    <property type="evidence" value="ECO:0007669"/>
    <property type="project" value="InterPro"/>
</dbReference>
<evidence type="ECO:0000256" key="3">
    <source>
        <dbReference type="ARBA" id="ARBA00022723"/>
    </source>
</evidence>
<keyword evidence="6" id="KW-0805">Transcription regulation</keyword>
<evidence type="ECO:0000313" key="14">
    <source>
        <dbReference type="EMBL" id="OXG18426.1"/>
    </source>
</evidence>
<feature type="compositionally biased region" description="Low complexity" evidence="12">
    <location>
        <begin position="656"/>
        <end position="665"/>
    </location>
</feature>
<dbReference type="EMBL" id="AMKT01000056">
    <property type="protein sequence ID" value="OXG18426.1"/>
    <property type="molecule type" value="Genomic_DNA"/>
</dbReference>
<evidence type="ECO:0000256" key="2">
    <source>
        <dbReference type="ARBA" id="ARBA00010857"/>
    </source>
</evidence>
<evidence type="ECO:0000313" key="15">
    <source>
        <dbReference type="Proteomes" id="UP000199727"/>
    </source>
</evidence>
<evidence type="ECO:0000259" key="13">
    <source>
        <dbReference type="PROSITE" id="PS51134"/>
    </source>
</evidence>
<dbReference type="InterPro" id="IPR000812">
    <property type="entry name" value="TFIIB"/>
</dbReference>
<feature type="compositionally biased region" description="Basic residues" evidence="12">
    <location>
        <begin position="613"/>
        <end position="626"/>
    </location>
</feature>
<evidence type="ECO:0000256" key="11">
    <source>
        <dbReference type="PROSITE-ProRule" id="PRU00469"/>
    </source>
</evidence>
<evidence type="ECO:0000256" key="5">
    <source>
        <dbReference type="ARBA" id="ARBA00022833"/>
    </source>
</evidence>
<dbReference type="SUPFAM" id="SSF57783">
    <property type="entry name" value="Zinc beta-ribbon"/>
    <property type="match status" value="1"/>
</dbReference>
<dbReference type="Gene3D" id="2.20.25.10">
    <property type="match status" value="1"/>
</dbReference>
<feature type="compositionally biased region" description="Basic and acidic residues" evidence="12">
    <location>
        <begin position="397"/>
        <end position="418"/>
    </location>
</feature>
<dbReference type="PANTHER" id="PTHR11618:SF4">
    <property type="entry name" value="TRANSCRIPTION FACTOR IIIB 90 KDA SUBUNIT"/>
    <property type="match status" value="1"/>
</dbReference>
<dbReference type="GO" id="GO:0008270">
    <property type="term" value="F:zinc ion binding"/>
    <property type="evidence" value="ECO:0007669"/>
    <property type="project" value="UniProtKB-KW"/>
</dbReference>
<accession>A0A854QH09</accession>
<dbReference type="PANTHER" id="PTHR11618">
    <property type="entry name" value="TRANSCRIPTION INITIATION FACTOR IIB-RELATED"/>
    <property type="match status" value="1"/>
</dbReference>
<feature type="compositionally biased region" description="Acidic residues" evidence="12">
    <location>
        <begin position="428"/>
        <end position="438"/>
    </location>
</feature>
<evidence type="ECO:0000256" key="9">
    <source>
        <dbReference type="ARBA" id="ARBA00023242"/>
    </source>
</evidence>
<dbReference type="GO" id="GO:0097550">
    <property type="term" value="C:transcription preinitiation complex"/>
    <property type="evidence" value="ECO:0007669"/>
    <property type="project" value="TreeGrafter"/>
</dbReference>
<dbReference type="Gene3D" id="1.10.472.10">
    <property type="entry name" value="Cyclin-like"/>
    <property type="match status" value="2"/>
</dbReference>
<evidence type="ECO:0000256" key="7">
    <source>
        <dbReference type="ARBA" id="ARBA00023159"/>
    </source>
</evidence>
<feature type="region of interest" description="Disordered" evidence="12">
    <location>
        <begin position="592"/>
        <end position="636"/>
    </location>
</feature>
<protein>
    <recommendedName>
        <fullName evidence="10">B-related factor 1</fullName>
    </recommendedName>
</protein>
<keyword evidence="5" id="KW-0862">Zinc</keyword>
<feature type="compositionally biased region" description="Acidic residues" evidence="12">
    <location>
        <begin position="446"/>
        <end position="462"/>
    </location>
</feature>
<evidence type="ECO:0000256" key="4">
    <source>
        <dbReference type="ARBA" id="ARBA00022771"/>
    </source>
</evidence>
<dbReference type="PROSITE" id="PS51134">
    <property type="entry name" value="ZF_TFIIB"/>
    <property type="match status" value="1"/>
</dbReference>
<dbReference type="PRINTS" id="PR00685">
    <property type="entry name" value="TIFACTORIIB"/>
</dbReference>
<evidence type="ECO:0000256" key="10">
    <source>
        <dbReference type="ARBA" id="ARBA00031009"/>
    </source>
</evidence>
<dbReference type="Pfam" id="PF08271">
    <property type="entry name" value="Zn_Ribbon_TF"/>
    <property type="match status" value="1"/>
</dbReference>
<dbReference type="InterPro" id="IPR013137">
    <property type="entry name" value="Znf_TFIIB"/>
</dbReference>
<feature type="domain" description="TFIIB-type" evidence="13">
    <location>
        <begin position="2"/>
        <end position="34"/>
    </location>
</feature>
<dbReference type="GO" id="GO:0005634">
    <property type="term" value="C:nucleus"/>
    <property type="evidence" value="ECO:0007669"/>
    <property type="project" value="UniProtKB-SubCell"/>
</dbReference>
<evidence type="ECO:0000256" key="8">
    <source>
        <dbReference type="ARBA" id="ARBA00023163"/>
    </source>
</evidence>
<dbReference type="Pfam" id="PF07741">
    <property type="entry name" value="BRF1"/>
    <property type="match status" value="1"/>
</dbReference>
<feature type="region of interest" description="Disordered" evidence="12">
    <location>
        <begin position="656"/>
        <end position="698"/>
    </location>
</feature>
<keyword evidence="9" id="KW-0539">Nucleus</keyword>
<dbReference type="SUPFAM" id="SSF47954">
    <property type="entry name" value="Cyclin-like"/>
    <property type="match status" value="2"/>
</dbReference>
<comment type="caution">
    <text evidence="14">The sequence shown here is derived from an EMBL/GenBank/DDBJ whole genome shotgun (WGS) entry which is preliminary data.</text>
</comment>
<dbReference type="CDD" id="cd20554">
    <property type="entry name" value="CYCLIN_TFIIIB90_rpt2"/>
    <property type="match status" value="1"/>
</dbReference>
<evidence type="ECO:0000256" key="6">
    <source>
        <dbReference type="ARBA" id="ARBA00023015"/>
    </source>
</evidence>